<dbReference type="AlphaFoldDB" id="A0A8T1U5G1"/>
<evidence type="ECO:0000313" key="2">
    <source>
        <dbReference type="Proteomes" id="UP000688947"/>
    </source>
</evidence>
<dbReference type="EMBL" id="JAENGZ010000887">
    <property type="protein sequence ID" value="KAG6952787.1"/>
    <property type="molecule type" value="Genomic_DNA"/>
</dbReference>
<gene>
    <name evidence="1" type="ORF">JG687_00012793</name>
</gene>
<organism evidence="1 2">
    <name type="scientific">Phytophthora cactorum</name>
    <dbReference type="NCBI Taxonomy" id="29920"/>
    <lineage>
        <taxon>Eukaryota</taxon>
        <taxon>Sar</taxon>
        <taxon>Stramenopiles</taxon>
        <taxon>Oomycota</taxon>
        <taxon>Peronosporomycetes</taxon>
        <taxon>Peronosporales</taxon>
        <taxon>Peronosporaceae</taxon>
        <taxon>Phytophthora</taxon>
    </lineage>
</organism>
<name>A0A8T1U5G1_9STRA</name>
<comment type="caution">
    <text evidence="1">The sequence shown here is derived from an EMBL/GenBank/DDBJ whole genome shotgun (WGS) entry which is preliminary data.</text>
</comment>
<sequence>MTSQIRLKKHTVVLMLALCSIRTKPGSTTTHRLLKGYQRKENRRQSHRNRNTRLGLLLCAQFVRTAQNYPFSS</sequence>
<proteinExistence type="predicted"/>
<protein>
    <submittedName>
        <fullName evidence="1">Uncharacterized protein</fullName>
    </submittedName>
</protein>
<evidence type="ECO:0000313" key="1">
    <source>
        <dbReference type="EMBL" id="KAG6952787.1"/>
    </source>
</evidence>
<dbReference type="Proteomes" id="UP000688947">
    <property type="component" value="Unassembled WGS sequence"/>
</dbReference>
<accession>A0A8T1U5G1</accession>
<reference evidence="1" key="1">
    <citation type="submission" date="2021-01" db="EMBL/GenBank/DDBJ databases">
        <title>Phytophthora aleatoria, a newly-described species from Pinus radiata is distinct from Phytophthora cactorum isolates based on comparative genomics.</title>
        <authorList>
            <person name="Mcdougal R."/>
            <person name="Panda P."/>
            <person name="Williams N."/>
            <person name="Studholme D.J."/>
        </authorList>
    </citation>
    <scope>NUCLEOTIDE SEQUENCE</scope>
    <source>
        <strain evidence="1">NZFS 3830</strain>
    </source>
</reference>